<dbReference type="Pfam" id="PF18962">
    <property type="entry name" value="Por_Secre_tail"/>
    <property type="match status" value="1"/>
</dbReference>
<evidence type="ECO:0000313" key="4">
    <source>
        <dbReference type="Proteomes" id="UP000486602"/>
    </source>
</evidence>
<dbReference type="NCBIfam" id="TIGR04183">
    <property type="entry name" value="Por_Secre_tail"/>
    <property type="match status" value="1"/>
</dbReference>
<protein>
    <submittedName>
        <fullName evidence="3">T9SS type A sorting domain-containing protein</fullName>
    </submittedName>
</protein>
<feature type="domain" description="Secretion system C-terminal sorting" evidence="2">
    <location>
        <begin position="217"/>
        <end position="287"/>
    </location>
</feature>
<dbReference type="EMBL" id="JAAGVY010000033">
    <property type="protein sequence ID" value="NEN24816.1"/>
    <property type="molecule type" value="Genomic_DNA"/>
</dbReference>
<accession>A0A7K3WTL7</accession>
<comment type="caution">
    <text evidence="3">The sequence shown here is derived from an EMBL/GenBank/DDBJ whole genome shotgun (WGS) entry which is preliminary data.</text>
</comment>
<name>A0A7K3WTL7_9FLAO</name>
<reference evidence="3 4" key="1">
    <citation type="submission" date="2020-02" db="EMBL/GenBank/DDBJ databases">
        <title>Out from the shadows clarifying the taxonomy of the family Cryomorphaceae and related taxa by utilizing the GTDB taxonomic framework.</title>
        <authorList>
            <person name="Bowman J.P."/>
        </authorList>
    </citation>
    <scope>NUCLEOTIDE SEQUENCE [LARGE SCALE GENOMIC DNA]</scope>
    <source>
        <strain evidence="3 4">QSSC 1-22</strain>
    </source>
</reference>
<gene>
    <name evidence="3" type="ORF">G3O08_15035</name>
</gene>
<dbReference type="InterPro" id="IPR026444">
    <property type="entry name" value="Secre_tail"/>
</dbReference>
<evidence type="ECO:0000256" key="1">
    <source>
        <dbReference type="ARBA" id="ARBA00022729"/>
    </source>
</evidence>
<dbReference type="Proteomes" id="UP000486602">
    <property type="component" value="Unassembled WGS sequence"/>
</dbReference>
<keyword evidence="1" id="KW-0732">Signal</keyword>
<dbReference type="RefSeq" id="WP_163286207.1">
    <property type="nucleotide sequence ID" value="NZ_JAAGVY010000033.1"/>
</dbReference>
<evidence type="ECO:0000313" key="3">
    <source>
        <dbReference type="EMBL" id="NEN24816.1"/>
    </source>
</evidence>
<organism evidence="3 4">
    <name type="scientific">Cryomorpha ignava</name>
    <dbReference type="NCBI Taxonomy" id="101383"/>
    <lineage>
        <taxon>Bacteria</taxon>
        <taxon>Pseudomonadati</taxon>
        <taxon>Bacteroidota</taxon>
        <taxon>Flavobacteriia</taxon>
        <taxon>Flavobacteriales</taxon>
        <taxon>Cryomorphaceae</taxon>
        <taxon>Cryomorpha</taxon>
    </lineage>
</organism>
<proteinExistence type="predicted"/>
<dbReference type="AlphaFoldDB" id="A0A7K3WTL7"/>
<keyword evidence="4" id="KW-1185">Reference proteome</keyword>
<sequence>MSNYRNNISCMMLTFILVTSVFILHPKPAQGQEQQDAQWSFYLAFEDATGAKDSVWFLMDTAATYPWSISGLYGEEPLEPDSVSFQVWFLHPLDMQSGNKYNTWLGKPNFEAYSTELFAENGIMPYIATWDSSLFTADILYEYGDPIHKATLDNEYFFMQNNSIWYNQYYLTLDDHVEMPYFWWGSSNQFPLDINFERGPLGNDVGLEKMKESEFSIFPNPATSHILMSFTKSVNADFRIYNANGMLVKSGDVVGDEMKINLNGFASGLYFVEIQDENGTLVQKFVVDR</sequence>
<evidence type="ECO:0000259" key="2">
    <source>
        <dbReference type="Pfam" id="PF18962"/>
    </source>
</evidence>